<accession>A0A1I3QMG7</accession>
<dbReference type="PANTHER" id="PTHR10794">
    <property type="entry name" value="ABHYDROLASE DOMAIN-CONTAINING PROTEIN"/>
    <property type="match status" value="1"/>
</dbReference>
<dbReference type="InterPro" id="IPR012020">
    <property type="entry name" value="ABHD4"/>
</dbReference>
<keyword evidence="5" id="KW-1185">Reference proteome</keyword>
<dbReference type="PANTHER" id="PTHR10794:SF94">
    <property type="entry name" value="ESTERASE YHET-RELATED"/>
    <property type="match status" value="1"/>
</dbReference>
<feature type="active site" description="Charge relay system" evidence="2">
    <location>
        <position position="292"/>
    </location>
</feature>
<evidence type="ECO:0000259" key="3">
    <source>
        <dbReference type="Pfam" id="PF00561"/>
    </source>
</evidence>
<evidence type="ECO:0000313" key="5">
    <source>
        <dbReference type="Proteomes" id="UP000198635"/>
    </source>
</evidence>
<dbReference type="Gene3D" id="3.40.50.1820">
    <property type="entry name" value="alpha/beta hydrolase"/>
    <property type="match status" value="1"/>
</dbReference>
<dbReference type="AlphaFoldDB" id="A0A1I3QMG7"/>
<evidence type="ECO:0000313" key="4">
    <source>
        <dbReference type="EMBL" id="SFJ34719.1"/>
    </source>
</evidence>
<dbReference type="OrthoDB" id="332676at2"/>
<organism evidence="4 5">
    <name type="scientific">Desulfomicrobium apsheronum</name>
    <dbReference type="NCBI Taxonomy" id="52560"/>
    <lineage>
        <taxon>Bacteria</taxon>
        <taxon>Pseudomonadati</taxon>
        <taxon>Thermodesulfobacteriota</taxon>
        <taxon>Desulfovibrionia</taxon>
        <taxon>Desulfovibrionales</taxon>
        <taxon>Desulfomicrobiaceae</taxon>
        <taxon>Desulfomicrobium</taxon>
    </lineage>
</organism>
<gene>
    <name evidence="4" type="ORF">SAMN04488082_102377</name>
</gene>
<comment type="similarity">
    <text evidence="1">Belongs to the AB hydrolase superfamily. AB hydrolase 4 family.</text>
</comment>
<evidence type="ECO:0000256" key="1">
    <source>
        <dbReference type="ARBA" id="ARBA00010884"/>
    </source>
</evidence>
<dbReference type="InterPro" id="IPR029058">
    <property type="entry name" value="AB_hydrolase_fold"/>
</dbReference>
<reference evidence="5" key="1">
    <citation type="submission" date="2016-10" db="EMBL/GenBank/DDBJ databases">
        <authorList>
            <person name="Varghese N."/>
            <person name="Submissions S."/>
        </authorList>
    </citation>
    <scope>NUCLEOTIDE SEQUENCE [LARGE SCALE GENOMIC DNA]</scope>
    <source>
        <strain evidence="5">DSM 5918</strain>
    </source>
</reference>
<dbReference type="PIRSF" id="PIRSF005211">
    <property type="entry name" value="Ab_hydro_YheT"/>
    <property type="match status" value="1"/>
</dbReference>
<dbReference type="Proteomes" id="UP000198635">
    <property type="component" value="Unassembled WGS sequence"/>
</dbReference>
<feature type="active site" description="Charge relay system" evidence="2">
    <location>
        <position position="136"/>
    </location>
</feature>
<dbReference type="GO" id="GO:0047372">
    <property type="term" value="F:monoacylglycerol lipase activity"/>
    <property type="evidence" value="ECO:0007669"/>
    <property type="project" value="TreeGrafter"/>
</dbReference>
<protein>
    <recommendedName>
        <fullName evidence="3">AB hydrolase-1 domain-containing protein</fullName>
    </recommendedName>
</protein>
<feature type="active site" description="Charge relay system" evidence="2">
    <location>
        <position position="263"/>
    </location>
</feature>
<dbReference type="STRING" id="52560.SAMN04488082_102377"/>
<feature type="domain" description="AB hydrolase-1" evidence="3">
    <location>
        <begin position="58"/>
        <end position="295"/>
    </location>
</feature>
<proteinExistence type="inferred from homology"/>
<dbReference type="Pfam" id="PF00561">
    <property type="entry name" value="Abhydrolase_1"/>
    <property type="match status" value="1"/>
</dbReference>
<dbReference type="EMBL" id="FORX01000002">
    <property type="protein sequence ID" value="SFJ34719.1"/>
    <property type="molecule type" value="Genomic_DNA"/>
</dbReference>
<dbReference type="InterPro" id="IPR050960">
    <property type="entry name" value="AB_hydrolase_4_sf"/>
</dbReference>
<sequence>MVRLARAFPFSSGHVQTLFPPLFRPMADACYERERLETSDGDFVDLDWSRGEGSRSLVFIMHGLEGHSRRKYVLGMVKAARERGLDAVAMNFRGCSGEPNRKVSMYHSGWTRDLHEALLMIEALGRYNCVHLVGFSLGGNVILKYLGEDPSIIPEFVRSAVAISVPCDLEDSARALARPQCAFYTRYLLDQLRKKIIEKGRLFPGALDLKGVETLRTFRQFDDRFTAPLHGFRDALDYWRRSSSRQYLTGIDRRTCIINATNDPFLGPRCYPAEEARANDRLTLLTPPTGGHVGFVGSGWGGMYWSEWMAMRFLLEPGASQVQK</sequence>
<dbReference type="SUPFAM" id="SSF53474">
    <property type="entry name" value="alpha/beta-Hydrolases"/>
    <property type="match status" value="1"/>
</dbReference>
<dbReference type="GO" id="GO:0034338">
    <property type="term" value="F:short-chain carboxylesterase activity"/>
    <property type="evidence" value="ECO:0007669"/>
    <property type="project" value="TreeGrafter"/>
</dbReference>
<evidence type="ECO:0000256" key="2">
    <source>
        <dbReference type="PIRSR" id="PIRSR005211-1"/>
    </source>
</evidence>
<name>A0A1I3QMG7_9BACT</name>
<dbReference type="InterPro" id="IPR000073">
    <property type="entry name" value="AB_hydrolase_1"/>
</dbReference>